<sequence>MRGEMTWLKKSEGYLFTCSEQGLVIAAHPECTPLSKSRQDTRLCREHLCQATP</sequence>
<reference evidence="1" key="1">
    <citation type="journal article" date="2019" name="bioRxiv">
        <title>The Genome of the Zebra Mussel, Dreissena polymorpha: A Resource for Invasive Species Research.</title>
        <authorList>
            <person name="McCartney M.A."/>
            <person name="Auch B."/>
            <person name="Kono T."/>
            <person name="Mallez S."/>
            <person name="Zhang Y."/>
            <person name="Obille A."/>
            <person name="Becker A."/>
            <person name="Abrahante J.E."/>
            <person name="Garbe J."/>
            <person name="Badalamenti J.P."/>
            <person name="Herman A."/>
            <person name="Mangelson H."/>
            <person name="Liachko I."/>
            <person name="Sullivan S."/>
            <person name="Sone E.D."/>
            <person name="Koren S."/>
            <person name="Silverstein K.A.T."/>
            <person name="Beckman K.B."/>
            <person name="Gohl D.M."/>
        </authorList>
    </citation>
    <scope>NUCLEOTIDE SEQUENCE</scope>
    <source>
        <strain evidence="1">Duluth1</strain>
        <tissue evidence="1">Whole animal</tissue>
    </source>
</reference>
<comment type="caution">
    <text evidence="1">The sequence shown here is derived from an EMBL/GenBank/DDBJ whole genome shotgun (WGS) entry which is preliminary data.</text>
</comment>
<keyword evidence="2" id="KW-1185">Reference proteome</keyword>
<dbReference type="EMBL" id="JAIWYP010000008">
    <property type="protein sequence ID" value="KAH3788515.1"/>
    <property type="molecule type" value="Genomic_DNA"/>
</dbReference>
<reference evidence="1" key="2">
    <citation type="submission" date="2020-11" db="EMBL/GenBank/DDBJ databases">
        <authorList>
            <person name="McCartney M.A."/>
            <person name="Auch B."/>
            <person name="Kono T."/>
            <person name="Mallez S."/>
            <person name="Becker A."/>
            <person name="Gohl D.M."/>
            <person name="Silverstein K.A.T."/>
            <person name="Koren S."/>
            <person name="Bechman K.B."/>
            <person name="Herman A."/>
            <person name="Abrahante J.E."/>
            <person name="Garbe J."/>
        </authorList>
    </citation>
    <scope>NUCLEOTIDE SEQUENCE</scope>
    <source>
        <strain evidence="1">Duluth1</strain>
        <tissue evidence="1">Whole animal</tissue>
    </source>
</reference>
<gene>
    <name evidence="1" type="ORF">DPMN_166660</name>
</gene>
<dbReference type="AlphaFoldDB" id="A0A9D4EXF2"/>
<proteinExistence type="predicted"/>
<evidence type="ECO:0000313" key="2">
    <source>
        <dbReference type="Proteomes" id="UP000828390"/>
    </source>
</evidence>
<evidence type="ECO:0000313" key="1">
    <source>
        <dbReference type="EMBL" id="KAH3788515.1"/>
    </source>
</evidence>
<name>A0A9D4EXF2_DREPO</name>
<accession>A0A9D4EXF2</accession>
<organism evidence="1 2">
    <name type="scientific">Dreissena polymorpha</name>
    <name type="common">Zebra mussel</name>
    <name type="synonym">Mytilus polymorpha</name>
    <dbReference type="NCBI Taxonomy" id="45954"/>
    <lineage>
        <taxon>Eukaryota</taxon>
        <taxon>Metazoa</taxon>
        <taxon>Spiralia</taxon>
        <taxon>Lophotrochozoa</taxon>
        <taxon>Mollusca</taxon>
        <taxon>Bivalvia</taxon>
        <taxon>Autobranchia</taxon>
        <taxon>Heteroconchia</taxon>
        <taxon>Euheterodonta</taxon>
        <taxon>Imparidentia</taxon>
        <taxon>Neoheterodontei</taxon>
        <taxon>Myida</taxon>
        <taxon>Dreissenoidea</taxon>
        <taxon>Dreissenidae</taxon>
        <taxon>Dreissena</taxon>
    </lineage>
</organism>
<protein>
    <submittedName>
        <fullName evidence="1">Uncharacterized protein</fullName>
    </submittedName>
</protein>
<dbReference type="Proteomes" id="UP000828390">
    <property type="component" value="Unassembled WGS sequence"/>
</dbReference>